<sequence>DLHHIIDILLKNQLLILVVLLQKVDTNLYIRLLHISLNIIWIHNILTKLEGNSQIPEGNA</sequence>
<dbReference type="AlphaFoldDB" id="A0A0K2UEB0"/>
<protein>
    <submittedName>
        <fullName evidence="1">Uncharacterized protein</fullName>
    </submittedName>
</protein>
<reference evidence="1" key="1">
    <citation type="submission" date="2014-05" db="EMBL/GenBank/DDBJ databases">
        <authorList>
            <person name="Chronopoulou M."/>
        </authorList>
    </citation>
    <scope>NUCLEOTIDE SEQUENCE</scope>
    <source>
        <tissue evidence="1">Whole organism</tissue>
    </source>
</reference>
<dbReference type="EMBL" id="HACA01019004">
    <property type="protein sequence ID" value="CDW36365.1"/>
    <property type="molecule type" value="Transcribed_RNA"/>
</dbReference>
<proteinExistence type="predicted"/>
<feature type="non-terminal residue" evidence="1">
    <location>
        <position position="1"/>
    </location>
</feature>
<evidence type="ECO:0000313" key="1">
    <source>
        <dbReference type="EMBL" id="CDW36365.1"/>
    </source>
</evidence>
<accession>A0A0K2UEB0</accession>
<name>A0A0K2UEB0_LEPSM</name>
<organism evidence="1">
    <name type="scientific">Lepeophtheirus salmonis</name>
    <name type="common">Salmon louse</name>
    <name type="synonym">Caligus salmonis</name>
    <dbReference type="NCBI Taxonomy" id="72036"/>
    <lineage>
        <taxon>Eukaryota</taxon>
        <taxon>Metazoa</taxon>
        <taxon>Ecdysozoa</taxon>
        <taxon>Arthropoda</taxon>
        <taxon>Crustacea</taxon>
        <taxon>Multicrustacea</taxon>
        <taxon>Hexanauplia</taxon>
        <taxon>Copepoda</taxon>
        <taxon>Siphonostomatoida</taxon>
        <taxon>Caligidae</taxon>
        <taxon>Lepeophtheirus</taxon>
    </lineage>
</organism>